<dbReference type="NCBIfam" id="TIGR01733">
    <property type="entry name" value="AA-adenyl-dom"/>
    <property type="match status" value="5"/>
</dbReference>
<dbReference type="InterPro" id="IPR036736">
    <property type="entry name" value="ACP-like_sf"/>
</dbReference>
<feature type="domain" description="Carrier" evidence="9">
    <location>
        <begin position="6050"/>
        <end position="6125"/>
    </location>
</feature>
<dbReference type="FunFam" id="3.30.559.30:FF:000001">
    <property type="entry name" value="Non-ribosomal peptide synthetase"/>
    <property type="match status" value="1"/>
</dbReference>
<dbReference type="InterPro" id="IPR023213">
    <property type="entry name" value="CAT-like_dom_sf"/>
</dbReference>
<dbReference type="Gene3D" id="3.40.50.980">
    <property type="match status" value="10"/>
</dbReference>
<keyword evidence="5" id="KW-0677">Repeat</keyword>
<feature type="region of interest" description="Disordered" evidence="8">
    <location>
        <begin position="940"/>
        <end position="961"/>
    </location>
</feature>
<evidence type="ECO:0000313" key="10">
    <source>
        <dbReference type="EMBL" id="QAT65942.1"/>
    </source>
</evidence>
<dbReference type="GO" id="GO:0008610">
    <property type="term" value="P:lipid biosynthetic process"/>
    <property type="evidence" value="ECO:0007669"/>
    <property type="project" value="UniProtKB-ARBA"/>
</dbReference>
<dbReference type="CDD" id="cd19534">
    <property type="entry name" value="E_NRPS"/>
    <property type="match status" value="2"/>
</dbReference>
<dbReference type="SUPFAM" id="SSF56801">
    <property type="entry name" value="Acetyl-CoA synthetase-like"/>
    <property type="match status" value="5"/>
</dbReference>
<dbReference type="GO" id="GO:0017000">
    <property type="term" value="P:antibiotic biosynthetic process"/>
    <property type="evidence" value="ECO:0007669"/>
    <property type="project" value="UniProtKB-KW"/>
</dbReference>
<evidence type="ECO:0000259" key="9">
    <source>
        <dbReference type="PROSITE" id="PS50075"/>
    </source>
</evidence>
<dbReference type="Pfam" id="PF00668">
    <property type="entry name" value="Condensation"/>
    <property type="match status" value="7"/>
</dbReference>
<dbReference type="FunFam" id="2.30.38.10:FF:000001">
    <property type="entry name" value="Non-ribosomal peptide synthetase PvdI"/>
    <property type="match status" value="5"/>
</dbReference>
<feature type="coiled-coil region" evidence="7">
    <location>
        <begin position="6114"/>
        <end position="6141"/>
    </location>
</feature>
<dbReference type="PANTHER" id="PTHR45527:SF14">
    <property type="entry name" value="PLIPASTATIN SYNTHASE SUBUNIT B"/>
    <property type="match status" value="1"/>
</dbReference>
<dbReference type="InterPro" id="IPR001031">
    <property type="entry name" value="Thioesterase"/>
</dbReference>
<proteinExistence type="inferred from homology"/>
<dbReference type="FunFam" id="3.30.559.10:FF:000012">
    <property type="entry name" value="Non-ribosomal peptide synthetase"/>
    <property type="match status" value="1"/>
</dbReference>
<dbReference type="SUPFAM" id="SSF52777">
    <property type="entry name" value="CoA-dependent acyltransferases"/>
    <property type="match status" value="14"/>
</dbReference>
<dbReference type="NCBIfam" id="NF004282">
    <property type="entry name" value="PRK05691.1"/>
    <property type="match status" value="6"/>
</dbReference>
<dbReference type="GeneID" id="82853824"/>
<keyword evidence="3" id="KW-0596">Phosphopantetheine</keyword>
<dbReference type="Gene3D" id="1.10.1200.10">
    <property type="entry name" value="ACP-like"/>
    <property type="match status" value="5"/>
</dbReference>
<evidence type="ECO:0000256" key="5">
    <source>
        <dbReference type="ARBA" id="ARBA00022737"/>
    </source>
</evidence>
<name>A0AAJ3YZ44_9BACI</name>
<comment type="similarity">
    <text evidence="2">Belongs to the ATP-dependent AMP-binding enzyme family.</text>
</comment>
<evidence type="ECO:0000256" key="8">
    <source>
        <dbReference type="SAM" id="MobiDB-lite"/>
    </source>
</evidence>
<dbReference type="Proteomes" id="UP000288675">
    <property type="component" value="Chromosome"/>
</dbReference>
<dbReference type="FunFam" id="3.30.300.30:FF:000010">
    <property type="entry name" value="Enterobactin synthetase component F"/>
    <property type="match status" value="5"/>
</dbReference>
<feature type="domain" description="Carrier" evidence="9">
    <location>
        <begin position="960"/>
        <end position="1035"/>
    </location>
</feature>
<dbReference type="Pfam" id="PF00501">
    <property type="entry name" value="AMP-binding"/>
    <property type="match status" value="5"/>
</dbReference>
<dbReference type="KEGG" id="bgy:BGLY_2815"/>
<evidence type="ECO:0000256" key="6">
    <source>
        <dbReference type="ARBA" id="ARBA00023194"/>
    </source>
</evidence>
<evidence type="ECO:0000256" key="7">
    <source>
        <dbReference type="SAM" id="Coils"/>
    </source>
</evidence>
<dbReference type="EMBL" id="CP035232">
    <property type="protein sequence ID" value="QAT65942.1"/>
    <property type="molecule type" value="Genomic_DNA"/>
</dbReference>
<dbReference type="GO" id="GO:0005737">
    <property type="term" value="C:cytoplasm"/>
    <property type="evidence" value="ECO:0007669"/>
    <property type="project" value="TreeGrafter"/>
</dbReference>
<dbReference type="CDD" id="cd12117">
    <property type="entry name" value="A_NRPS_Srf_like"/>
    <property type="match status" value="1"/>
</dbReference>
<keyword evidence="6" id="KW-0045">Antibiotic biosynthesis</keyword>
<dbReference type="Gene3D" id="1.10.287.490">
    <property type="entry name" value="Helix hairpin bin"/>
    <property type="match status" value="1"/>
</dbReference>
<reference evidence="10 11" key="1">
    <citation type="submission" date="2019-01" db="EMBL/GenBank/DDBJ databases">
        <title>Genome sequence of Bacillus glycinifermentans SRCM103574.</title>
        <authorList>
            <person name="Kong H.-J."/>
            <person name="Jeong S.-Y."/>
            <person name="Jeong D.-Y."/>
        </authorList>
    </citation>
    <scope>NUCLEOTIDE SEQUENCE [LARGE SCALE GENOMIC DNA]</scope>
    <source>
        <strain evidence="10 11">SRCM103574</strain>
    </source>
</reference>
<dbReference type="Gene3D" id="3.40.50.1820">
    <property type="entry name" value="alpha/beta hydrolase"/>
    <property type="match status" value="1"/>
</dbReference>
<organism evidence="10 11">
    <name type="scientific">Bacillus glycinifermentans</name>
    <dbReference type="NCBI Taxonomy" id="1664069"/>
    <lineage>
        <taxon>Bacteria</taxon>
        <taxon>Bacillati</taxon>
        <taxon>Bacillota</taxon>
        <taxon>Bacilli</taxon>
        <taxon>Bacillales</taxon>
        <taxon>Bacillaceae</taxon>
        <taxon>Bacillus</taxon>
    </lineage>
</organism>
<dbReference type="CDD" id="cd19543">
    <property type="entry name" value="DCL_NRPS"/>
    <property type="match status" value="3"/>
</dbReference>
<evidence type="ECO:0000256" key="1">
    <source>
        <dbReference type="ARBA" id="ARBA00001957"/>
    </source>
</evidence>
<dbReference type="PROSITE" id="PS00455">
    <property type="entry name" value="AMP_BINDING"/>
    <property type="match status" value="5"/>
</dbReference>
<dbReference type="RefSeq" id="WP_065894575.1">
    <property type="nucleotide sequence ID" value="NZ_CP035232.1"/>
</dbReference>
<dbReference type="InterPro" id="IPR020845">
    <property type="entry name" value="AMP-binding_CS"/>
</dbReference>
<dbReference type="CDD" id="cd19531">
    <property type="entry name" value="LCL_NRPS-like"/>
    <property type="match status" value="2"/>
</dbReference>
<comment type="cofactor">
    <cofactor evidence="1">
        <name>pantetheine 4'-phosphate</name>
        <dbReference type="ChEBI" id="CHEBI:47942"/>
    </cofactor>
</comment>
<dbReference type="Gene3D" id="3.30.559.10">
    <property type="entry name" value="Chloramphenicol acetyltransferase-like domain"/>
    <property type="match status" value="7"/>
</dbReference>
<dbReference type="InterPro" id="IPR025110">
    <property type="entry name" value="AMP-bd_C"/>
</dbReference>
<dbReference type="InterPro" id="IPR006162">
    <property type="entry name" value="Ppantetheine_attach_site"/>
</dbReference>
<dbReference type="SMART" id="SM00823">
    <property type="entry name" value="PKS_PP"/>
    <property type="match status" value="4"/>
</dbReference>
<dbReference type="Pfam" id="PF13193">
    <property type="entry name" value="AMP-binding_C"/>
    <property type="match status" value="5"/>
</dbReference>
<evidence type="ECO:0000313" key="11">
    <source>
        <dbReference type="Proteomes" id="UP000288675"/>
    </source>
</evidence>
<feature type="domain" description="Carrier" evidence="9">
    <location>
        <begin position="3498"/>
        <end position="3573"/>
    </location>
</feature>
<dbReference type="Pfam" id="PF00975">
    <property type="entry name" value="Thioesterase"/>
    <property type="match status" value="1"/>
</dbReference>
<keyword evidence="4" id="KW-0597">Phosphoprotein</keyword>
<dbReference type="SUPFAM" id="SSF53474">
    <property type="entry name" value="alpha/beta-Hydrolases"/>
    <property type="match status" value="1"/>
</dbReference>
<dbReference type="InterPro" id="IPR009081">
    <property type="entry name" value="PP-bd_ACP"/>
</dbReference>
<dbReference type="PROSITE" id="PS50075">
    <property type="entry name" value="CARRIER"/>
    <property type="match status" value="5"/>
</dbReference>
<dbReference type="NCBIfam" id="NF003417">
    <property type="entry name" value="PRK04813.1"/>
    <property type="match status" value="5"/>
</dbReference>
<keyword evidence="7" id="KW-0175">Coiled coil</keyword>
<accession>A0AAJ3YZ44</accession>
<dbReference type="SUPFAM" id="SSF47336">
    <property type="entry name" value="ACP-like"/>
    <property type="match status" value="5"/>
</dbReference>
<dbReference type="PANTHER" id="PTHR45527">
    <property type="entry name" value="NONRIBOSOMAL PEPTIDE SYNTHETASE"/>
    <property type="match status" value="1"/>
</dbReference>
<dbReference type="GO" id="GO:0003824">
    <property type="term" value="F:catalytic activity"/>
    <property type="evidence" value="ECO:0007669"/>
    <property type="project" value="InterPro"/>
</dbReference>
<dbReference type="NCBIfam" id="TIGR01720">
    <property type="entry name" value="NRPS-para261"/>
    <property type="match status" value="2"/>
</dbReference>
<dbReference type="InterPro" id="IPR029058">
    <property type="entry name" value="AB_hydrolase_fold"/>
</dbReference>
<gene>
    <name evidence="10" type="ORF">EQZ20_14210</name>
</gene>
<dbReference type="Pfam" id="PF00550">
    <property type="entry name" value="PP-binding"/>
    <property type="match status" value="5"/>
</dbReference>
<dbReference type="Gene3D" id="2.30.38.10">
    <property type="entry name" value="Luciferase, Domain 3"/>
    <property type="match status" value="5"/>
</dbReference>
<dbReference type="PROSITE" id="PS00012">
    <property type="entry name" value="PHOSPHOPANTETHEINE"/>
    <property type="match status" value="4"/>
</dbReference>
<dbReference type="GO" id="GO:0043041">
    <property type="term" value="P:amino acid activation for nonribosomal peptide biosynthetic process"/>
    <property type="evidence" value="ECO:0007669"/>
    <property type="project" value="TreeGrafter"/>
</dbReference>
<feature type="domain" description="Carrier" evidence="9">
    <location>
        <begin position="4540"/>
        <end position="4614"/>
    </location>
</feature>
<protein>
    <submittedName>
        <fullName evidence="10">Non-ribosomal peptide synthetase</fullName>
    </submittedName>
</protein>
<dbReference type="FunFam" id="1.10.1200.10:FF:000005">
    <property type="entry name" value="Nonribosomal peptide synthetase 1"/>
    <property type="match status" value="4"/>
</dbReference>
<dbReference type="FunFam" id="3.40.50.12780:FF:000012">
    <property type="entry name" value="Non-ribosomal peptide synthetase"/>
    <property type="match status" value="5"/>
</dbReference>
<feature type="compositionally biased region" description="Basic and acidic residues" evidence="8">
    <location>
        <begin position="940"/>
        <end position="952"/>
    </location>
</feature>
<dbReference type="InterPro" id="IPR045851">
    <property type="entry name" value="AMP-bd_C_sf"/>
</dbReference>
<dbReference type="Gene3D" id="3.30.559.30">
    <property type="entry name" value="Nonribosomal peptide synthetase, condensation domain"/>
    <property type="match status" value="7"/>
</dbReference>
<dbReference type="FunFam" id="3.40.50.980:FF:000001">
    <property type="entry name" value="Non-ribosomal peptide synthetase"/>
    <property type="match status" value="5"/>
</dbReference>
<evidence type="ECO:0000256" key="3">
    <source>
        <dbReference type="ARBA" id="ARBA00022450"/>
    </source>
</evidence>
<dbReference type="InterPro" id="IPR000873">
    <property type="entry name" value="AMP-dep_synth/lig_dom"/>
</dbReference>
<dbReference type="InterPro" id="IPR001242">
    <property type="entry name" value="Condensation_dom"/>
</dbReference>
<dbReference type="Gene3D" id="3.30.300.30">
    <property type="match status" value="5"/>
</dbReference>
<dbReference type="GO" id="GO:0044550">
    <property type="term" value="P:secondary metabolite biosynthetic process"/>
    <property type="evidence" value="ECO:0007669"/>
    <property type="project" value="UniProtKB-ARBA"/>
</dbReference>
<evidence type="ECO:0000256" key="4">
    <source>
        <dbReference type="ARBA" id="ARBA00022553"/>
    </source>
</evidence>
<dbReference type="InterPro" id="IPR010071">
    <property type="entry name" value="AA_adenyl_dom"/>
</dbReference>
<evidence type="ECO:0000256" key="2">
    <source>
        <dbReference type="ARBA" id="ARBA00006432"/>
    </source>
</evidence>
<sequence length="6362" mass="724443">MKTKVEKIYPLSNMQKGMLFHAMEDKASSAYFEQLIIDLKGQVDEQIFEDSLNEVMKRHEILRASFTYKLEEPLHVIIKDRKIKFEYRDIRDQHNQDDVLRKFLQEDKQKGFDLAKETLMRACLIRRDEDSYQLIWTYHHILLDGWCLGIILDELFTIYEKKRKGKRHQLEDPRPYSDYIKWLESQDKEEAKEYWKQYLEGCDQKTMIPKLSTHSGAPQPKRKEKLIECSEKLTNGLLKLANRNRVTINTVLQSIWGVILARYNNSEDVVFGTVVSGRDAEVEGIEKMVGVFINTIPTRIRLERDMSFKDVLRKTQSDALESNRYNYLNLAEVQSLSELKHDLIDHVMVFENYAVDQKAFEQRNDLGFEMENVGGEEQTNYSFSISAGLDGRLKLLLIYDENVYGEEIINNIERHIIAVAEQVAEHDEKTLSEIELVSEEEKHMLLYEFNDTKTDYPKDKTLHQLFEEQAEKNPDHRAAVFGSRSLTYKELNEKANQTARLLREKGVGAGSVAAILAERSFEMIIGIMGILKAGAAYLPIDPETPKDRIDYMLENSGAKLVLTTEPLLEGFDVEAVDLCSGELQMLSVKNLPHVNRSGDTAYIVYTSGSTGTPKGVVIPHYSAIRVVRNTNYIDIRHDDVILQLSNYSFDGSVFDIFGALLNGATLVLIEKETVLNIHELAEVIDKEKVSVMFITTALFNTLADINLDCLANLRKILFGGERVSIPHAKKVLDRVGKDRLIHVYGPTESTVYATYYAINEIDEEADTIPIGSPLANTTALIMDEHGRLLPIGVPGELCISGDGLSKGYLNREELTAEKFIPHPFIPGERLYKTGDLAKWLPDGNIEFIGRIDHQVKIRGFRIELGEIESQLQKHDAISETIVTVREDGESRPYICAYITAKCEIAIGELREWLRSKLPEYMIPAYFVKLDKLPLTKNGKVDRKALPEPDKTAASETEYEAPRNETEEKLAAMWREILGVKKIGINDRFFEMGGHSLKAAAMTAKIQKELKTEVPLRQIFKTPTIKGLGEFIQSTKKSVYSSIKKVKEKEYYQLSSAQKRLYILNQIEESGLSYNIPFTMKVKGSFDIRRFEDVLKKLTERHEAFRTSFLMENGEPVQKIEKHIDFRIKYSELGSDCISDKIKAFVRPFDLEKAPLFRAEVLKVDEKEHIIMFDMHHIISDGSSMGVLTKEICDLYEGKELAPLNIQYKDYSEWQKAFYQKDEIKKQKQYWLNVFKDDIPVLDMPTDFPRPQIQSVEGDRIGFRIGAELTKKLNLIAKNNGTTMYMLLLAAYTVLLSKYTGQEDVVVGSPIQGRQHHDLKNVIGMFVNTLAMRTYPKGGKTFAEYLKDVKETALKAYENQDYQFDDLVEQLDLNRDMSRNPLFDTMFVLQNLDHADADIKGLTFETYESDIHISKFDFTLSAIEKDSGIEFDLEYCTKLFKKETIERMSKHFVRVLREISNHTDIRLNQIEILSEDERNKLLYHFNDTKTDFPTDKTICELIEERAEQTPDHTALVFDDQKLTYRELDERSNQLARFLREKGVEPNTPVGIMVERSPEMIVGILGIMKAGAAYLPLDPAYPEDRIKYILEDSQTKVLLTQDALMKERALIKDASLMKIDIHDERIAGQDADRLLHVHHGGDLAYIIYTSGSTGKPKGVLIEQKGLCNLVHAVIELMHIKTDSRVVQFASLSFDASAFEIFSALAGGAALVLGRQEDLMPGQPLTSFLRHHEITHATLPPTVLNSLDEPRLDNLKVIVSAGSACSEELAKRWSGNRVFINAYGPTETTVCATAGVYKGDGRPHIGRPIANTNVYVLDQNQQPVAAGVVGELCVGGSGLARGYINKPELTAEKFIPNPFVPAEKLYRTGDLARWLPDGNLEFLGRIDHQVKIRGYRIELGEIENQLLKHDDIDEAVVISRTDKDNTDYLCAYFVSKKEMTATEVSEWLEKELPHYMIPAYFVKLDKLPLTSNDKVDRKALPEPDMRIGTGAEYEAPRNETEAKLVEIWREVLGAQDIGINHHFFASGGDSIKALQIVSKLSRLNLKLEIKDLFANPKIKDVSKYVKKGSERKKAYETIEGETELTPIQQWFFEKNKEEIDHFNQSFMIFRKGGFDVKSVRKAFHKIMEHHDALRMIYKEHGGEIIQYNRDYRENLFGLYVHNLKGTENTAERVHELATGIQKQSSIKDGKLVNLGIFQTEEGDHLLIVIHHLVVDGVSWRILFEDFETLYHQALKGEPLDIGYKTDSYQEFARQLKAYAKSRKLLNEAEYWRGIAQAESPFIPQIKSLKRDTFENSTTLSITLDKETTSALLRKTNRAYNTEINDILLTALIAGVREMTGENKLKVMMEGHGRESILDGVDISRTVGWFTTLYPVFIDLGKETDISQNIKMVKETLRKIPNKGMGYGVLKYAAQDPDLINEEKAQISFNYLGEIDADINRGEFSGSDLPEGESIGGKIARGRSIEINSIIMNHKLMIQTTFNELEYTKETISRLNENYKESLEKIISHCASQTESERTPFDYGDTNISLDELEEIKGKYGEAKIEKIYPLANMQKGMLFHAIEDHTSSAYFQQTVMQIEGYVDPDILEKSFNEIVKRHEILRASFEYEIVEDPRQVIIEDRKIDFYYCDIEKSSPAHKDRLIERYIAEDREKGFDLSKDMLMRVYLIKTAGESYQLVWSHHHILLDGWCLGIILGELFTVYEKMIKGEAHRLKEPKPYSDYIKWLEKQDKEEARQYWSTYLEGYEEQAQIPACKNGKKNGRYDRQEKVISFSKQLTHQIKEFAGSNSVTFHTVLQTIWGLVLAKYNNIEDVVFGTVVSGREAKVDGIEDMIGLFINTIPTRIRFEKNKGINDILKTVQAEAIESNRYNYMNLAEVQALSGLKKDLIDHILVFENYEVDEQLLEQNQTETGFKVKGISAAEQSNYSFSMSATPGEQLTLVLTYDGNVYDEEIIGNIESHIKRAVEQVVTNENRKISEIDILPEKERKRILYDFNDTAAHYPKNKTIHQLFEEQAERTPENIALVFEEQMLTYRELNVKSNRLAKMLREKGVKPNMIVGVMAERSMEMIIGMIAVLKSGGAYLPIDPEYPEDRIKYMLEDSGIHILLKKADKQINVDFTCIDMNKDVLTDDSGTENLQHAAGSADMAYIIYTSGSTGKPKGVMVNHQSIVNTLCWRKQAYGYSPADTTLQVPSFSFDSSVEDIFTSLLSGATLVLIKDLKVNVNELISVLRTHKVTNFLAVPSFYQNVLNTIEHPLNDLRFVTIAGEGFNEHLVQKHFEKLPHVRLFNEYGPTENSVCSTWSELRKGDRKVLIGRPISNHKVYILDAEQRVMPLGASGELCVSGEGLARGYLNNPDLTAEMFVSNPFIPGERMYRTGDLARLLPDGNIEYLGRIDHQVKIRGFRIELGEIENQLLKYEGIDRAAVIARESQDGSKYLCAYITSEKTAGISDIRKYLLKELPDYMVPQYFVKLDRLPLTANGKIDRKALPEPDGYVSSPAEYEAPRNAAEEKLVSIWKEVLGIDKIGISHNFFEIGGHSLKAAALAAKMHKELNVEVPLRQIFETPTIKDLGEFIESTKESPYASIAKAEEKEHYTLSSAQRRLFILNQIEGGGISYNMPFVMKIEGRFDVQRLEGAFRQLIQRHEAFRTSIFMADGEPVQKIEKEVDFNVKYGRLGTERLEEKIKAFIRPFDLAKAPLLRAEVLKVNDEEHIMMLDMHHIISDGVSMAIFTKELAELYEGKSLPPLSIQYKDFSEWQKQFFQKEEMKRQEEYWLNVFKDDVPVLNLPTDYKRPQNRQFEGDILQFEIDGETTGKLRRLAKEYGVTMYMLLLAGYTTLLSKYTGQEDIVVGSPIAGRYHSDMKQVIGMFLNTLAMRNYPKGGMKFADYLQEVKETALKAYENQDYQFDELVEKLNVKRDMSRNALFDTMLVLQNFDSDEFAIQGLKFKPLKTDMHISKFDLTLTAAETDENIQCVLNYCTKLFQRATIERMARHFSNILKALANDPEIRLHDVDMLSQDETNRLLYKCNGKQADYPKDRTISELFEKQAEKTPDKTAVVFEDQKLTYRELNEKSNQLARLLREKGADADVAVGIMVEPSLEMIISILAVLKSGAAFLPIDTEQIAKRTNDILSDSGADILLVKGSVKENVVFNGDIVNVDDGAAYAKASSNLSACTAADSCAYIIYTSGSTGKPKGVLAKHYNAVNYTAWFIKEAALKENDKAMLVSSYAFDLGYTSIFSSLLSGSELHIARKELYTNAHRALTYIKENEITYMKLTPSLFNILVNDPGFSAENALDKLRLVVLGGEMINTKDVETYLKQYPNHMIMNHYGPTETTIGSVFQMIDSKRLHSFKERPVIGAPIHNTKVYVLDQNMNPVPEGVFGELCIAGDGVTGGYLNRPDLTAEKFVENPFSPNERMYRTGDFARRLSDGSIELSGRMDSQVKIRGYRIETEEIKNTLLKHEQIKETQIAVKEDQNGVRQLCAYVTSDVNMTFEDVRTYLKGELPDYMIPSCIVQVDSMPLTANGKIDTAALPEPKMSQEAAFEAPRNAAEETMVKVWQEVLGVEKIGITHNFFALGGDSIKALQIISRLSREGIGLDMKDLFANPEIKFLSKYAKAETDKTASYEAVEGEVLLTPIQQEFFAQNKQGRNHYNHAVMLFRKSGFNARLVKQVFEELVKHHDALRMIFKEENGKVVQFNRGADSHQFDLCVYDVSQEKDQRQKVHQLATEIQQSIDIENGPLVKTAIFNTDEGDHLLIVIHHLVTDGISWRILFEDLALGYSRLEAGKTIEFYPKTASYQEFAQKIADYSRTEKLLKEKDYWCQALSENIGFLEMKEAAGVFKYEDSRTLNTELGEEDTRRLLRETNQAYHTEINDLLITALLVAARDVTGHTSLRISMEGHGREKAIGGIDVSRTIGWFTSKYPVFIDLGEEKGISSNIKIVKETLRKVPNKGIGYGILKYTAKDADLIKGANTPILFNYLGQLDEDINSKEFTSSWLSPGESIGNGITRENPMEINALVFNGRLTIQTTYNAKVFDEDTVSTFAEAYKTALKTIISHCAAKEEPEKTPSDYGDKSISLHQLEEIKRKYKGMEIEKIYPLANMQKGMLFHALEDKESKAYFEQMAIDMKGYIDERLFEESFNAIMNRHEILRASVEYDITEEPRNVIIKDRKINLLYLDIRHQSPDKQELTVEQYLKADREKGFHLSKETLIRAALVRTADDAYTFIWTNHHILLDGWCRGIILGELFHIYHKKAAGQEIQLEDGRPYSDYMKWLEEQDKEAGRAYWKHYLSGFAEKSHISVLGSPTGNGEYQRKETVAEFPAELTRRITELANRNSVTVHTVLQSAWGIMLARYNQTEDVVFGTVISGRDAQVDGIEKMVGLFINTIPTRIRAGRNQSFRDVVTKVQADALESGKYNYMNLSEVQSQSELKRDLLDHVMIFENYAIDQSAFEPDEKTDFVYKEIHAEEQTNYGFNIVAIPGERLAVKFTYDGNVYHDQVINSMKKHLQHVLEQVVKNEDQTISEIKLLSEEERNMLLYRFNDTKADYPKDKTIHQLFEEQAEKTPELTAVVFGDDKLTYRELNEKSNQLARYLREKGVGPDTIVAIMAERSLEMMVGIMGILKSGGAYLPIDPEYPKERIEYMLDDSGAEIILVDKKTGAIGQRQEAVYLDGGFDSLSADRLEPAGDPDSLAYIIYTSGSTGKPKGTMIRQRGLVNYITWADQVYVQGEKLDFALYSSVAFDLTVTSIFTPLISGNKVIVYQHSDDGEPVIRKVFKDKKAGIVKLTPSHLSLVRDLDGSGSSIKRLIVGGEDLKSELAKEISERFQSKIEIYNEYGPTETVVGCMIYQYDAERDRHVSVPIGKPGRNVQLYILDDQQEVQPIGIAGELYISGDGVAKGYLNKPELTAERFLPNPFLPGERMYRTGDLARLRPDGNIEFLGRIDHQVKIRGYRIELGEIENRLLRHKDIKETAVTAKTDHSGIQYLCAYIVLEKGRTEISQAEIKEFLSKELPDYMVPSYLLTLDTLPLTPNGKVDLKALPEPDRNAAAETDYVPPASELEEKIAAVWEGILNIKPISISANLFDIGANSLHVMSFVSRLYTELGFRVPFKDIFAKPTIQKLADFLKNAQQLLKDYTDDCIQLSSTAENSKTLFCFPPAASMGIAYMGLAEHLDQYSVYSFNFIQSENRIEKYVNIIRNIQAEGPYTLIGYSSGGVLAFDVAKEMNRRGYEVEDLIIIDSRYRTEAEKDQFTEEEYRKEIYKTFDLEKYKDLAKLMSDYLVELIMKSYVYVQNTITSGTIDGDISYIKSVKEPRNDDFMMWKNATDKAFTVIQGAGEHMQMISKSHPDILEQNAKLIHGIVNKTVRI</sequence>
<dbReference type="InterPro" id="IPR020806">
    <property type="entry name" value="PKS_PP-bd"/>
</dbReference>
<dbReference type="InterPro" id="IPR010060">
    <property type="entry name" value="NRPS_synth"/>
</dbReference>
<feature type="domain" description="Carrier" evidence="9">
    <location>
        <begin position="1992"/>
        <end position="2066"/>
    </location>
</feature>
<dbReference type="GO" id="GO:0031177">
    <property type="term" value="F:phosphopantetheine binding"/>
    <property type="evidence" value="ECO:0007669"/>
    <property type="project" value="InterPro"/>
</dbReference>